<reference evidence="3 4" key="1">
    <citation type="submission" date="2014-12" db="EMBL/GenBank/DDBJ databases">
        <title>Draft genome sequences of 29 type strains of Enterococci.</title>
        <authorList>
            <person name="Zhong Z."/>
            <person name="Sun Z."/>
            <person name="Liu W."/>
            <person name="Zhang W."/>
            <person name="Zhang H."/>
        </authorList>
    </citation>
    <scope>NUCLEOTIDE SEQUENCE [LARGE SCALE GENOMIC DNA]</scope>
    <source>
        <strain evidence="3 4">DSM 21207</strain>
    </source>
</reference>
<proteinExistence type="predicted"/>
<sequence>MYSKTKALIKKQLNEGVFPGVAFAFIEKEKTEEIVLGKKMLVPQPEELQKNSLFDVASLTKVVCTTSVILRLVEQGRLDLDAPLKKYLSAFENQQITLRHLLTHTSDIQTWIENRNQLRKEELKKAYLKLQPGKNLGEVVQYTDAGTILLGFMLEEIYQKTAVEIFYTEVLAPLGMKNSLFLPAEKIKSKIVPTEVLADGTVLQGITHDPKARILKEEAGNAGLFTNLADLEIFAQMYLADGKDYLKKETIALLLTDQTPQHDGKRSLGWDLKYTQDEQKRPLLFHTGYTGTFLLLDPNENSGFIFLSNRVHPHDNRSLYLAKRDEILALYLKEKAHKFRKVV</sequence>
<accession>A0A1L8R633</accession>
<dbReference type="GO" id="GO:0016787">
    <property type="term" value="F:hydrolase activity"/>
    <property type="evidence" value="ECO:0007669"/>
    <property type="project" value="UniProtKB-KW"/>
</dbReference>
<evidence type="ECO:0000256" key="1">
    <source>
        <dbReference type="ARBA" id="ARBA00022801"/>
    </source>
</evidence>
<dbReference type="Pfam" id="PF00144">
    <property type="entry name" value="Beta-lactamase"/>
    <property type="match status" value="1"/>
</dbReference>
<organism evidence="3 4">
    <name type="scientific">Enterococcus canintestini</name>
    <dbReference type="NCBI Taxonomy" id="317010"/>
    <lineage>
        <taxon>Bacteria</taxon>
        <taxon>Bacillati</taxon>
        <taxon>Bacillota</taxon>
        <taxon>Bacilli</taxon>
        <taxon>Lactobacillales</taxon>
        <taxon>Enterococcaceae</taxon>
        <taxon>Enterococcus</taxon>
    </lineage>
</organism>
<dbReference type="Proteomes" id="UP000182835">
    <property type="component" value="Unassembled WGS sequence"/>
</dbReference>
<dbReference type="RefSeq" id="WP_071864795.1">
    <property type="nucleotide sequence ID" value="NZ_JBHLVQ010000022.1"/>
</dbReference>
<dbReference type="PANTHER" id="PTHR43283:SF11">
    <property type="entry name" value="BETA-LACTAMASE-RELATED DOMAIN-CONTAINING PROTEIN"/>
    <property type="match status" value="1"/>
</dbReference>
<dbReference type="InterPro" id="IPR012338">
    <property type="entry name" value="Beta-lactam/transpept-like"/>
</dbReference>
<gene>
    <name evidence="3" type="ORF">RU96_GL002463</name>
</gene>
<evidence type="ECO:0000313" key="3">
    <source>
        <dbReference type="EMBL" id="OJG15204.1"/>
    </source>
</evidence>
<keyword evidence="1" id="KW-0378">Hydrolase</keyword>
<dbReference type="SUPFAM" id="SSF56601">
    <property type="entry name" value="beta-lactamase/transpeptidase-like"/>
    <property type="match status" value="1"/>
</dbReference>
<protein>
    <submittedName>
        <fullName evidence="3">Beta-lactamase</fullName>
    </submittedName>
</protein>
<dbReference type="Gene3D" id="3.40.710.10">
    <property type="entry name" value="DD-peptidase/beta-lactamase superfamily"/>
    <property type="match status" value="1"/>
</dbReference>
<dbReference type="EMBL" id="JXKG01000009">
    <property type="protein sequence ID" value="OJG15204.1"/>
    <property type="molecule type" value="Genomic_DNA"/>
</dbReference>
<evidence type="ECO:0000313" key="4">
    <source>
        <dbReference type="Proteomes" id="UP000182835"/>
    </source>
</evidence>
<dbReference type="STRING" id="317010.RU96_GL002463"/>
<name>A0A1L8R633_9ENTE</name>
<dbReference type="OrthoDB" id="9803467at2"/>
<evidence type="ECO:0000259" key="2">
    <source>
        <dbReference type="Pfam" id="PF00144"/>
    </source>
</evidence>
<feature type="domain" description="Beta-lactamase-related" evidence="2">
    <location>
        <begin position="7"/>
        <end position="318"/>
    </location>
</feature>
<dbReference type="InterPro" id="IPR001466">
    <property type="entry name" value="Beta-lactam-related"/>
</dbReference>
<comment type="caution">
    <text evidence="3">The sequence shown here is derived from an EMBL/GenBank/DDBJ whole genome shotgun (WGS) entry which is preliminary data.</text>
</comment>
<dbReference type="InterPro" id="IPR050789">
    <property type="entry name" value="Diverse_Enzym_Activities"/>
</dbReference>
<dbReference type="PANTHER" id="PTHR43283">
    <property type="entry name" value="BETA-LACTAMASE-RELATED"/>
    <property type="match status" value="1"/>
</dbReference>
<dbReference type="AlphaFoldDB" id="A0A1L8R633"/>